<comment type="similarity">
    <text evidence="2">Belongs to the GLE1 family.</text>
</comment>
<feature type="region of interest" description="Disordered" evidence="12">
    <location>
        <begin position="212"/>
        <end position="231"/>
    </location>
</feature>
<feature type="region of interest" description="Disordered" evidence="12">
    <location>
        <begin position="236"/>
        <end position="258"/>
    </location>
</feature>
<keyword evidence="7" id="KW-0906">Nuclear pore complex</keyword>
<protein>
    <recommendedName>
        <fullName evidence="9">mRNA export factor GLE1</fullName>
    </recommendedName>
    <alternativeName>
        <fullName evidence="10">Nucleoporin GLE1</fullName>
    </alternativeName>
</protein>
<feature type="coiled-coil region" evidence="11">
    <location>
        <begin position="149"/>
        <end position="190"/>
    </location>
</feature>
<name>A0AA88WE25_9ASTE</name>
<dbReference type="InterPro" id="IPR012476">
    <property type="entry name" value="GLE1"/>
</dbReference>
<dbReference type="GO" id="GO:0000822">
    <property type="term" value="F:inositol hexakisphosphate binding"/>
    <property type="evidence" value="ECO:0007669"/>
    <property type="project" value="TreeGrafter"/>
</dbReference>
<keyword evidence="5" id="KW-0653">Protein transport</keyword>
<evidence type="ECO:0000256" key="3">
    <source>
        <dbReference type="ARBA" id="ARBA00022448"/>
    </source>
</evidence>
<reference evidence="13" key="1">
    <citation type="submission" date="2022-12" db="EMBL/GenBank/DDBJ databases">
        <title>Draft genome assemblies for two species of Escallonia (Escalloniales).</title>
        <authorList>
            <person name="Chanderbali A."/>
            <person name="Dervinis C."/>
            <person name="Anghel I."/>
            <person name="Soltis D."/>
            <person name="Soltis P."/>
            <person name="Zapata F."/>
        </authorList>
    </citation>
    <scope>NUCLEOTIDE SEQUENCE</scope>
    <source>
        <strain evidence="13">UCBG64.0493</strain>
        <tissue evidence="13">Leaf</tissue>
    </source>
</reference>
<dbReference type="AlphaFoldDB" id="A0AA88WE25"/>
<dbReference type="GO" id="GO:0031369">
    <property type="term" value="F:translation initiation factor binding"/>
    <property type="evidence" value="ECO:0007669"/>
    <property type="project" value="TreeGrafter"/>
</dbReference>
<comment type="caution">
    <text evidence="13">The sequence shown here is derived from an EMBL/GenBank/DDBJ whole genome shotgun (WGS) entry which is preliminary data.</text>
</comment>
<evidence type="ECO:0000313" key="14">
    <source>
        <dbReference type="Proteomes" id="UP001188597"/>
    </source>
</evidence>
<keyword evidence="4" id="KW-0509">mRNA transport</keyword>
<evidence type="ECO:0000256" key="10">
    <source>
        <dbReference type="ARBA" id="ARBA00029983"/>
    </source>
</evidence>
<feature type="region of interest" description="Disordered" evidence="12">
    <location>
        <begin position="284"/>
        <end position="315"/>
    </location>
</feature>
<accession>A0AA88WE25</accession>
<dbReference type="PANTHER" id="PTHR12960">
    <property type="entry name" value="GLE-1-RELATED"/>
    <property type="match status" value="1"/>
</dbReference>
<dbReference type="GO" id="GO:0005737">
    <property type="term" value="C:cytoplasm"/>
    <property type="evidence" value="ECO:0007669"/>
    <property type="project" value="TreeGrafter"/>
</dbReference>
<evidence type="ECO:0000256" key="11">
    <source>
        <dbReference type="SAM" id="Coils"/>
    </source>
</evidence>
<dbReference type="Pfam" id="PF07817">
    <property type="entry name" value="GLE1"/>
    <property type="match status" value="1"/>
</dbReference>
<keyword evidence="3" id="KW-0813">Transport</keyword>
<evidence type="ECO:0000256" key="7">
    <source>
        <dbReference type="ARBA" id="ARBA00023132"/>
    </source>
</evidence>
<proteinExistence type="inferred from homology"/>
<evidence type="ECO:0000256" key="2">
    <source>
        <dbReference type="ARBA" id="ARBA00011056"/>
    </source>
</evidence>
<dbReference type="GO" id="GO:0005543">
    <property type="term" value="F:phospholipid binding"/>
    <property type="evidence" value="ECO:0007669"/>
    <property type="project" value="TreeGrafter"/>
</dbReference>
<organism evidence="13 14">
    <name type="scientific">Escallonia herrerae</name>
    <dbReference type="NCBI Taxonomy" id="1293975"/>
    <lineage>
        <taxon>Eukaryota</taxon>
        <taxon>Viridiplantae</taxon>
        <taxon>Streptophyta</taxon>
        <taxon>Embryophyta</taxon>
        <taxon>Tracheophyta</taxon>
        <taxon>Spermatophyta</taxon>
        <taxon>Magnoliopsida</taxon>
        <taxon>eudicotyledons</taxon>
        <taxon>Gunneridae</taxon>
        <taxon>Pentapetalae</taxon>
        <taxon>asterids</taxon>
        <taxon>campanulids</taxon>
        <taxon>Escalloniales</taxon>
        <taxon>Escalloniaceae</taxon>
        <taxon>Escallonia</taxon>
    </lineage>
</organism>
<keyword evidence="6" id="KW-0811">Translocation</keyword>
<keyword evidence="11" id="KW-0175">Coiled coil</keyword>
<keyword evidence="8" id="KW-0539">Nucleus</keyword>
<evidence type="ECO:0000256" key="12">
    <source>
        <dbReference type="SAM" id="MobiDB-lite"/>
    </source>
</evidence>
<keyword evidence="14" id="KW-1185">Reference proteome</keyword>
<dbReference type="InterPro" id="IPR038506">
    <property type="entry name" value="GLE1-like_sf"/>
</dbReference>
<feature type="compositionally biased region" description="Low complexity" evidence="12">
    <location>
        <begin position="285"/>
        <end position="298"/>
    </location>
</feature>
<evidence type="ECO:0000313" key="13">
    <source>
        <dbReference type="EMBL" id="KAK3026051.1"/>
    </source>
</evidence>
<evidence type="ECO:0000256" key="5">
    <source>
        <dbReference type="ARBA" id="ARBA00022927"/>
    </source>
</evidence>
<sequence length="617" mass="69737">MLELRCPPSVEGIAVNLQPDWSFDSLISELNSLEKKLNASSTFPLPFNKTRSRGFLDAKCNESSSRAFVMRVLDHYMPDAESDVGEEDHDRSLAALAGRRFTFGDLCTSDSEDSEDELTHGGQCHLMKKAGLVEGALSEITHEHQLSVTEEIRNEILALESKLMSENEKFALAQARIEKYIEARQEMERKFDLQYQPIIAEELDNHLTAVQRDREHRSQIEEKRIRDDAALEETKRKQKAVEKAQQEAEEARRQAEKKLAEEAKRAALAADRRAAEAAKEKERAATAAAVARQEATVESKGVQPHTSKEVNPPGCRKCMEMVRKNEELGVGSNKDYRSHGMQIARRIKTITGTKESVRTKSGELIQIMKSPCPQSISIAMFAEKVVSQCANPTGSFSNAVYAYCHVIVLVTSQVPTAMEILLAELNRVCIYTVPKYYSQSGFVTKEAYYKAIGYQEEDGKMESPNSYVARLSSYMKLYGALVQTEVEGVQNYHGIKEGWAWLARFLNILPANLYTANALQAFLEMAGFALHRRYKSQFRKLLNIISCDFCNALRAASRERGDSRLNKVITGIQSYIESNQFLNEPKGRLLQGSLLSHQFVPESNYQEQYYSPSHRYY</sequence>
<comment type="subcellular location">
    <subcellularLocation>
        <location evidence="1">Nucleus</location>
        <location evidence="1">Nuclear pore complex</location>
    </subcellularLocation>
</comment>
<dbReference type="EMBL" id="JAVXUP010000518">
    <property type="protein sequence ID" value="KAK3026051.1"/>
    <property type="molecule type" value="Genomic_DNA"/>
</dbReference>
<evidence type="ECO:0000256" key="9">
    <source>
        <dbReference type="ARBA" id="ARBA00026227"/>
    </source>
</evidence>
<dbReference type="PANTHER" id="PTHR12960:SF0">
    <property type="entry name" value="MRNA EXPORT FACTOR GLE1"/>
    <property type="match status" value="1"/>
</dbReference>
<dbReference type="Gene3D" id="1.25.40.510">
    <property type="entry name" value="GLE1-like"/>
    <property type="match status" value="1"/>
</dbReference>
<dbReference type="GO" id="GO:0044614">
    <property type="term" value="C:nuclear pore cytoplasmic filaments"/>
    <property type="evidence" value="ECO:0007669"/>
    <property type="project" value="TreeGrafter"/>
</dbReference>
<gene>
    <name evidence="13" type="ORF">RJ639_042543</name>
</gene>
<dbReference type="GO" id="GO:0015031">
    <property type="term" value="P:protein transport"/>
    <property type="evidence" value="ECO:0007669"/>
    <property type="project" value="UniProtKB-KW"/>
</dbReference>
<evidence type="ECO:0000256" key="1">
    <source>
        <dbReference type="ARBA" id="ARBA00004567"/>
    </source>
</evidence>
<evidence type="ECO:0000256" key="4">
    <source>
        <dbReference type="ARBA" id="ARBA00022816"/>
    </source>
</evidence>
<evidence type="ECO:0000256" key="6">
    <source>
        <dbReference type="ARBA" id="ARBA00023010"/>
    </source>
</evidence>
<evidence type="ECO:0000256" key="8">
    <source>
        <dbReference type="ARBA" id="ARBA00023242"/>
    </source>
</evidence>
<dbReference type="GO" id="GO:0016973">
    <property type="term" value="P:poly(A)+ mRNA export from nucleus"/>
    <property type="evidence" value="ECO:0007669"/>
    <property type="project" value="InterPro"/>
</dbReference>
<dbReference type="Proteomes" id="UP001188597">
    <property type="component" value="Unassembled WGS sequence"/>
</dbReference>